<proteinExistence type="predicted"/>
<comment type="caution">
    <text evidence="4">The sequence shown here is derived from an EMBL/GenBank/DDBJ whole genome shotgun (WGS) entry which is preliminary data.</text>
</comment>
<evidence type="ECO:0000313" key="4">
    <source>
        <dbReference type="EMBL" id="MEE2565324.1"/>
    </source>
</evidence>
<dbReference type="PANTHER" id="PTHR22946:SF9">
    <property type="entry name" value="POLYKETIDE TRANSFERASE AF380"/>
    <property type="match status" value="1"/>
</dbReference>
<evidence type="ECO:0000256" key="2">
    <source>
        <dbReference type="SAM" id="SignalP"/>
    </source>
</evidence>
<keyword evidence="2" id="KW-0732">Signal</keyword>
<dbReference type="InterPro" id="IPR050261">
    <property type="entry name" value="FrsA_esterase"/>
</dbReference>
<feature type="signal peptide" evidence="2">
    <location>
        <begin position="1"/>
        <end position="27"/>
    </location>
</feature>
<dbReference type="EMBL" id="JAZDRO010000001">
    <property type="protein sequence ID" value="MEE2565324.1"/>
    <property type="molecule type" value="Genomic_DNA"/>
</dbReference>
<feature type="chain" id="PRO_5047299267" evidence="2">
    <location>
        <begin position="28"/>
        <end position="280"/>
    </location>
</feature>
<dbReference type="Proteomes" id="UP001310692">
    <property type="component" value="Unassembled WGS sequence"/>
</dbReference>
<dbReference type="Gene3D" id="3.40.50.1820">
    <property type="entry name" value="alpha/beta hydrolase"/>
    <property type="match status" value="1"/>
</dbReference>
<dbReference type="RefSeq" id="WP_330194862.1">
    <property type="nucleotide sequence ID" value="NZ_JAZDRO010000001.1"/>
</dbReference>
<dbReference type="SUPFAM" id="SSF53474">
    <property type="entry name" value="alpha/beta-Hydrolases"/>
    <property type="match status" value="1"/>
</dbReference>
<dbReference type="GO" id="GO:0016787">
    <property type="term" value="F:hydrolase activity"/>
    <property type="evidence" value="ECO:0007669"/>
    <property type="project" value="UniProtKB-KW"/>
</dbReference>
<organism evidence="4 5">
    <name type="scientific">Hyphobacterium marinum</name>
    <dbReference type="NCBI Taxonomy" id="3116574"/>
    <lineage>
        <taxon>Bacteria</taxon>
        <taxon>Pseudomonadati</taxon>
        <taxon>Pseudomonadota</taxon>
        <taxon>Alphaproteobacteria</taxon>
        <taxon>Maricaulales</taxon>
        <taxon>Maricaulaceae</taxon>
        <taxon>Hyphobacterium</taxon>
    </lineage>
</organism>
<dbReference type="InterPro" id="IPR002925">
    <property type="entry name" value="Dienelactn_hydro"/>
</dbReference>
<feature type="domain" description="Dienelactone hydrolase" evidence="3">
    <location>
        <begin position="47"/>
        <end position="271"/>
    </location>
</feature>
<evidence type="ECO:0000256" key="1">
    <source>
        <dbReference type="ARBA" id="ARBA00022801"/>
    </source>
</evidence>
<dbReference type="PANTHER" id="PTHR22946">
    <property type="entry name" value="DIENELACTONE HYDROLASE DOMAIN-CONTAINING PROTEIN-RELATED"/>
    <property type="match status" value="1"/>
</dbReference>
<keyword evidence="1 4" id="KW-0378">Hydrolase</keyword>
<evidence type="ECO:0000259" key="3">
    <source>
        <dbReference type="Pfam" id="PF01738"/>
    </source>
</evidence>
<gene>
    <name evidence="4" type="ORF">V0U35_01425</name>
</gene>
<reference evidence="4 5" key="1">
    <citation type="submission" date="2024-01" db="EMBL/GenBank/DDBJ databases">
        <title>Hyphobacterium bacterium isolated from marine sediment.</title>
        <authorList>
            <person name="Zhao S."/>
        </authorList>
    </citation>
    <scope>NUCLEOTIDE SEQUENCE [LARGE SCALE GENOMIC DNA]</scope>
    <source>
        <strain evidence="4 5">Y60-23</strain>
    </source>
</reference>
<name>A0ABU7LUT9_9PROT</name>
<protein>
    <submittedName>
        <fullName evidence="4">Dienelactone hydrolase family protein</fullName>
    </submittedName>
</protein>
<dbReference type="Pfam" id="PF01738">
    <property type="entry name" value="DLH"/>
    <property type="match status" value="1"/>
</dbReference>
<keyword evidence="5" id="KW-1185">Reference proteome</keyword>
<accession>A0ABU7LUT9</accession>
<dbReference type="InterPro" id="IPR029058">
    <property type="entry name" value="AB_hydrolase_fold"/>
</dbReference>
<sequence length="280" mass="29184">MTGALLRTGLSLVAAAIVLASASPARAAAERRYVDAHAVWLAPHAAVRLPETASGPVPTALLFHGCGGLRSMQEDYAAALNAAGYGAIIIDSMAPRGIGRAGAMTQVCTALRLRGQARAADVFAAVDLARRTTGIDPDRLVLVGWSHGGWAILDALTFAADGDLPPGLSAMPGLEGVQAAVLMYPYCSFPARARRHSIDAGVAIDAVLAGRDLVASTADCRHVLERASDAGVTVSWEVWPGLTHAFDEPGNPDPRMQYDAEAARAAHQRLIGRLDELAAP</sequence>
<evidence type="ECO:0000313" key="5">
    <source>
        <dbReference type="Proteomes" id="UP001310692"/>
    </source>
</evidence>